<dbReference type="Proteomes" id="UP000009284">
    <property type="component" value="Chromosome"/>
</dbReference>
<organism evidence="2 3">
    <name type="scientific">Taylorella asinigenitalis (strain MCE3)</name>
    <dbReference type="NCBI Taxonomy" id="1008459"/>
    <lineage>
        <taxon>Bacteria</taxon>
        <taxon>Pseudomonadati</taxon>
        <taxon>Pseudomonadota</taxon>
        <taxon>Betaproteobacteria</taxon>
        <taxon>Burkholderiales</taxon>
        <taxon>Alcaligenaceae</taxon>
        <taxon>Taylorella</taxon>
    </lineage>
</organism>
<accession>G4QAH6</accession>
<dbReference type="KEGG" id="tas:TASI_1469"/>
<evidence type="ECO:0000259" key="1">
    <source>
        <dbReference type="Pfam" id="PF13274"/>
    </source>
</evidence>
<reference key="1">
    <citation type="submission" date="2011-09" db="EMBL/GenBank/DDBJ databases">
        <title>Genomic characterization of the Taylorella genus.</title>
        <authorList>
            <person name="Hebert L."/>
            <person name="Moumen B."/>
            <person name="Pons N."/>
            <person name="Duquesne F."/>
            <person name="Breuil M.-F."/>
            <person name="Goux D."/>
            <person name="Batto J.-M."/>
            <person name="Renault P."/>
            <person name="Laugier C."/>
            <person name="Petry S."/>
        </authorList>
    </citation>
    <scope>NUCLEOTIDE SEQUENCE</scope>
    <source>
        <strain>MCE3</strain>
    </source>
</reference>
<gene>
    <name evidence="2" type="ordered locus">TASI_1469</name>
</gene>
<dbReference type="OrthoDB" id="9799173at2"/>
<proteinExistence type="predicted"/>
<evidence type="ECO:0000313" key="2">
    <source>
        <dbReference type="EMBL" id="AEP37207.1"/>
    </source>
</evidence>
<dbReference type="EMBL" id="CP003059">
    <property type="protein sequence ID" value="AEP37207.1"/>
    <property type="molecule type" value="Genomic_DNA"/>
</dbReference>
<evidence type="ECO:0000313" key="3">
    <source>
        <dbReference type="Proteomes" id="UP000009284"/>
    </source>
</evidence>
<name>G4QAH6_TAYAM</name>
<feature type="domain" description="Antitoxin SocA-like Panacea" evidence="1">
    <location>
        <begin position="28"/>
        <end position="119"/>
    </location>
</feature>
<dbReference type="AlphaFoldDB" id="G4QAH6"/>
<dbReference type="STRING" id="1008459.TASI_1469"/>
<dbReference type="RefSeq" id="WP_014112101.1">
    <property type="nucleotide sequence ID" value="NC_016043.1"/>
</dbReference>
<dbReference type="eggNOG" id="COG3600">
    <property type="taxonomic scope" value="Bacteria"/>
</dbReference>
<protein>
    <recommendedName>
        <fullName evidence="1">Antitoxin SocA-like Panacea domain-containing protein</fullName>
    </recommendedName>
</protein>
<reference evidence="2 3" key="2">
    <citation type="journal article" date="2012" name="PLoS ONE">
        <title>Genomic characterization of the taylorella genus.</title>
        <authorList>
            <person name="Hebert L."/>
            <person name="Moumen B."/>
            <person name="Pons N."/>
            <person name="Duquesne F."/>
            <person name="Breuil M.F."/>
            <person name="Goux D."/>
            <person name="Batto J.M."/>
            <person name="Laugier C."/>
            <person name="Renault P."/>
            <person name="Petry S."/>
        </authorList>
    </citation>
    <scope>NUCLEOTIDE SEQUENCE [LARGE SCALE GENOMIC DNA]</scope>
    <source>
        <strain evidence="2 3">MCE3</strain>
    </source>
</reference>
<dbReference type="HOGENOM" id="CLU_110683_1_1_4"/>
<sequence length="181" mass="21367">MLNVFDVADYFLSPANNEDSELITHLKLQKLLYYAQGYSLALLDEPLFPEEILKWEHGPVVVEIWNTYKKYLATPLPQSMFEVLKFSDKQLHLLERVRKEKGMYTAWALRDMTHNEAPWLNTGYDQIMQKDYLKAYFKSTIEKPVLTFDLERIKNSIESGFIELPKFDDIEEGLKYLEETT</sequence>
<dbReference type="Pfam" id="PF13274">
    <property type="entry name" value="SocA_Panacea"/>
    <property type="match status" value="1"/>
</dbReference>
<keyword evidence="3" id="KW-1185">Reference proteome</keyword>
<dbReference type="InterPro" id="IPR025272">
    <property type="entry name" value="SocA_Panacea"/>
</dbReference>